<keyword evidence="4" id="KW-1185">Reference proteome</keyword>
<evidence type="ECO:0000256" key="1">
    <source>
        <dbReference type="SAM" id="Coils"/>
    </source>
</evidence>
<organism evidence="3 4">
    <name type="scientific">Paenibacillus physcomitrellae</name>
    <dbReference type="NCBI Taxonomy" id="1619311"/>
    <lineage>
        <taxon>Bacteria</taxon>
        <taxon>Bacillati</taxon>
        <taxon>Bacillota</taxon>
        <taxon>Bacilli</taxon>
        <taxon>Bacillales</taxon>
        <taxon>Paenibacillaceae</taxon>
        <taxon>Paenibacillus</taxon>
    </lineage>
</organism>
<keyword evidence="1" id="KW-0175">Coiled coil</keyword>
<name>A0ABQ1FW76_9BACL</name>
<keyword evidence="2" id="KW-1133">Transmembrane helix</keyword>
<dbReference type="RefSeq" id="WP_094095221.1">
    <property type="nucleotide sequence ID" value="NZ_BMHF01000004.1"/>
</dbReference>
<evidence type="ECO:0000256" key="2">
    <source>
        <dbReference type="SAM" id="Phobius"/>
    </source>
</evidence>
<sequence>MNKTKSLAVRSLYVLTLLIAGLFILNFNAPSAKANYFDDVYNGIKSFSEVPVELNRLQENYDDASQKLQETQSSLETYRQQSEALAAQNEQLSAQNRQLAETVQTLQEINTARETTSHKLRVMLYTAVGLFIGYFVFKRVVRVLLRK</sequence>
<protein>
    <submittedName>
        <fullName evidence="3">Uncharacterized protein</fullName>
    </submittedName>
</protein>
<proteinExistence type="predicted"/>
<evidence type="ECO:0000313" key="4">
    <source>
        <dbReference type="Proteomes" id="UP000609323"/>
    </source>
</evidence>
<dbReference type="EMBL" id="BMHF01000004">
    <property type="protein sequence ID" value="GGA32434.1"/>
    <property type="molecule type" value="Genomic_DNA"/>
</dbReference>
<feature type="transmembrane region" description="Helical" evidence="2">
    <location>
        <begin position="122"/>
        <end position="141"/>
    </location>
</feature>
<dbReference type="Proteomes" id="UP000609323">
    <property type="component" value="Unassembled WGS sequence"/>
</dbReference>
<feature type="transmembrane region" description="Helical" evidence="2">
    <location>
        <begin position="12"/>
        <end position="29"/>
    </location>
</feature>
<gene>
    <name evidence="3" type="ORF">GCM10010917_16910</name>
</gene>
<feature type="coiled-coil region" evidence="1">
    <location>
        <begin position="54"/>
        <end position="109"/>
    </location>
</feature>
<evidence type="ECO:0000313" key="3">
    <source>
        <dbReference type="EMBL" id="GGA32434.1"/>
    </source>
</evidence>
<accession>A0ABQ1FW76</accession>
<keyword evidence="2" id="KW-0472">Membrane</keyword>
<reference evidence="4" key="1">
    <citation type="journal article" date="2019" name="Int. J. Syst. Evol. Microbiol.">
        <title>The Global Catalogue of Microorganisms (GCM) 10K type strain sequencing project: providing services to taxonomists for standard genome sequencing and annotation.</title>
        <authorList>
            <consortium name="The Broad Institute Genomics Platform"/>
            <consortium name="The Broad Institute Genome Sequencing Center for Infectious Disease"/>
            <person name="Wu L."/>
            <person name="Ma J."/>
        </authorList>
    </citation>
    <scope>NUCLEOTIDE SEQUENCE [LARGE SCALE GENOMIC DNA]</scope>
    <source>
        <strain evidence="4">CGMCC 1.15044</strain>
    </source>
</reference>
<keyword evidence="2" id="KW-0812">Transmembrane</keyword>
<comment type="caution">
    <text evidence="3">The sequence shown here is derived from an EMBL/GenBank/DDBJ whole genome shotgun (WGS) entry which is preliminary data.</text>
</comment>